<dbReference type="InterPro" id="IPR050491">
    <property type="entry name" value="AmpC-like"/>
</dbReference>
<dbReference type="EMBL" id="OCMF01000001">
    <property type="protein sequence ID" value="SOC79996.1"/>
    <property type="molecule type" value="Genomic_DNA"/>
</dbReference>
<keyword evidence="1" id="KW-0732">Signal</keyword>
<organism evidence="3 4">
    <name type="scientific">Salinimicrobium sediminis</name>
    <dbReference type="NCBI Taxonomy" id="1343891"/>
    <lineage>
        <taxon>Bacteria</taxon>
        <taxon>Pseudomonadati</taxon>
        <taxon>Bacteroidota</taxon>
        <taxon>Flavobacteriia</taxon>
        <taxon>Flavobacteriales</taxon>
        <taxon>Flavobacteriaceae</taxon>
        <taxon>Salinimicrobium</taxon>
    </lineage>
</organism>
<evidence type="ECO:0000313" key="3">
    <source>
        <dbReference type="EMBL" id="SOC79996.1"/>
    </source>
</evidence>
<feature type="domain" description="Beta-lactamase-related" evidence="2">
    <location>
        <begin position="43"/>
        <end position="333"/>
    </location>
</feature>
<reference evidence="4" key="1">
    <citation type="submission" date="2017-09" db="EMBL/GenBank/DDBJ databases">
        <authorList>
            <person name="Varghese N."/>
            <person name="Submissions S."/>
        </authorList>
    </citation>
    <scope>NUCLEOTIDE SEQUENCE [LARGE SCALE GENOMIC DNA]</scope>
    <source>
        <strain evidence="4">CGMCC 1.12641</strain>
    </source>
</reference>
<accession>A0A285X4S3</accession>
<keyword evidence="4" id="KW-1185">Reference proteome</keyword>
<protein>
    <submittedName>
        <fullName evidence="3">CubicO group peptidase, beta-lactamase class C family</fullName>
    </submittedName>
</protein>
<dbReference type="InterPro" id="IPR012338">
    <property type="entry name" value="Beta-lactam/transpept-like"/>
</dbReference>
<dbReference type="OrthoDB" id="9793489at2"/>
<dbReference type="PANTHER" id="PTHR46825:SF9">
    <property type="entry name" value="BETA-LACTAMASE-RELATED DOMAIN-CONTAINING PROTEIN"/>
    <property type="match status" value="1"/>
</dbReference>
<dbReference type="SUPFAM" id="SSF56601">
    <property type="entry name" value="beta-lactamase/transpeptidase-like"/>
    <property type="match status" value="1"/>
</dbReference>
<feature type="signal peptide" evidence="1">
    <location>
        <begin position="1"/>
        <end position="19"/>
    </location>
</feature>
<proteinExistence type="predicted"/>
<evidence type="ECO:0000256" key="1">
    <source>
        <dbReference type="SAM" id="SignalP"/>
    </source>
</evidence>
<dbReference type="PANTHER" id="PTHR46825">
    <property type="entry name" value="D-ALANYL-D-ALANINE-CARBOXYPEPTIDASE/ENDOPEPTIDASE AMPH"/>
    <property type="match status" value="1"/>
</dbReference>
<feature type="chain" id="PRO_5012176761" evidence="1">
    <location>
        <begin position="20"/>
        <end position="438"/>
    </location>
</feature>
<dbReference type="Pfam" id="PF00144">
    <property type="entry name" value="Beta-lactamase"/>
    <property type="match status" value="1"/>
</dbReference>
<dbReference type="RefSeq" id="WP_097055689.1">
    <property type="nucleotide sequence ID" value="NZ_OCMF01000001.1"/>
</dbReference>
<gene>
    <name evidence="3" type="ORF">SAMN06296241_1538</name>
</gene>
<dbReference type="Gene3D" id="3.40.710.10">
    <property type="entry name" value="DD-peptidase/beta-lactamase superfamily"/>
    <property type="match status" value="1"/>
</dbReference>
<name>A0A285X4S3_9FLAO</name>
<dbReference type="AlphaFoldDB" id="A0A285X4S3"/>
<dbReference type="InterPro" id="IPR001466">
    <property type="entry name" value="Beta-lactam-related"/>
</dbReference>
<dbReference type="Proteomes" id="UP000219193">
    <property type="component" value="Unassembled WGS sequence"/>
</dbReference>
<evidence type="ECO:0000259" key="2">
    <source>
        <dbReference type="Pfam" id="PF00144"/>
    </source>
</evidence>
<sequence length="438" mass="49158">MKSLINFSLMLFLGMSLSAQDFNKQKMDSLFSAIDENNKGMGSLSIYKNGNEVYTSSTGFANVEAKKSADAQTRYRVGSITKTFTAAIIMQLIEEGKLQLETKLSTFYPQIPNAGKISIEDLLRHQSGLFNYSKGEDFENWKNKEQSRQDHLDRFVKNGIEFQPGGRSDYSNTNYILLSFIIEDLEKEDLSEVFSRRIVKPLQLKNTYYGSKLDPSKGEALAYQKTGEWTLIDETHMSVVKGAGALMSTPSDLNKFVTALFAGKIVKPATLEKMKEIKGEFGLGLMEMNLVGRNFYGHTGGIDGFNSVVVYNPTEKVSFAYSSNGRDLLPHKILDAAAHIYFGEAYEIPSFKTLELTSGQLKQYEGIYSGEGFPLILKIYEENGKLMGQAEGQPSFPLEAFEPHKFKFDRFGLKLEFDPEAGKMLFKQGPNSHELKRA</sequence>
<evidence type="ECO:0000313" key="4">
    <source>
        <dbReference type="Proteomes" id="UP000219193"/>
    </source>
</evidence>